<accession>A0A9W3FJ79</accession>
<evidence type="ECO:0000256" key="6">
    <source>
        <dbReference type="ARBA" id="ARBA00022801"/>
    </source>
</evidence>
<dbReference type="SUPFAM" id="SSF53335">
    <property type="entry name" value="S-adenosyl-L-methionine-dependent methyltransferases"/>
    <property type="match status" value="1"/>
</dbReference>
<dbReference type="InterPro" id="IPR036388">
    <property type="entry name" value="WH-like_DNA-bd_sf"/>
</dbReference>
<dbReference type="FunFam" id="1.10.10.10:FF:000358">
    <property type="entry name" value="Acetylserotonin O-methyltransferase"/>
    <property type="match status" value="1"/>
</dbReference>
<keyword evidence="6" id="KW-0378">Hydrolase</keyword>
<dbReference type="InterPro" id="IPR029063">
    <property type="entry name" value="SAM-dependent_MTases_sf"/>
</dbReference>
<dbReference type="PROSITE" id="PS51683">
    <property type="entry name" value="SAM_OMT_II"/>
    <property type="match status" value="1"/>
</dbReference>
<comment type="subunit">
    <text evidence="2">Homodimer.</text>
</comment>
<dbReference type="InterPro" id="IPR036390">
    <property type="entry name" value="WH_DNA-bd_sf"/>
</dbReference>
<dbReference type="Gene3D" id="1.10.10.10">
    <property type="entry name" value="Winged helix-like DNA-binding domain superfamily/Winged helix DNA-binding domain"/>
    <property type="match status" value="1"/>
</dbReference>
<proteinExistence type="inferred from homology"/>
<dbReference type="InterPro" id="IPR016461">
    <property type="entry name" value="COMT-like"/>
</dbReference>
<protein>
    <submittedName>
        <fullName evidence="10">Probable bifunctional dTTP/UTP pyrophosphatase/methyltransferase protein</fullName>
    </submittedName>
</protein>
<evidence type="ECO:0000256" key="3">
    <source>
        <dbReference type="ARBA" id="ARBA00022603"/>
    </source>
</evidence>
<evidence type="ECO:0000259" key="9">
    <source>
        <dbReference type="Pfam" id="PF08100"/>
    </source>
</evidence>
<dbReference type="GO" id="GO:0047429">
    <property type="term" value="F:nucleoside triphosphate diphosphatase activity"/>
    <property type="evidence" value="ECO:0007669"/>
    <property type="project" value="InterPro"/>
</dbReference>
<dbReference type="SUPFAM" id="SSF46785">
    <property type="entry name" value="Winged helix' DNA-binding domain"/>
    <property type="match status" value="1"/>
</dbReference>
<dbReference type="RefSeq" id="XP_045361267.1">
    <property type="nucleotide sequence ID" value="XM_045505311.1"/>
</dbReference>
<dbReference type="Pfam" id="PF08100">
    <property type="entry name" value="Dimerisation"/>
    <property type="match status" value="1"/>
</dbReference>
<dbReference type="Pfam" id="PF00891">
    <property type="entry name" value="Methyltransf_2"/>
    <property type="match status" value="1"/>
</dbReference>
<comment type="cofactor">
    <cofactor evidence="1">
        <name>a divalent metal cation</name>
        <dbReference type="ChEBI" id="CHEBI:60240"/>
    </cofactor>
</comment>
<gene>
    <name evidence="10" type="primary">ASMTL</name>
</gene>
<keyword evidence="4" id="KW-0808">Transferase</keyword>
<evidence type="ECO:0000259" key="8">
    <source>
        <dbReference type="Pfam" id="PF00891"/>
    </source>
</evidence>
<dbReference type="CTD" id="8623"/>
<name>A0A9W3FJ79_CAMBA</name>
<dbReference type="Gene3D" id="3.40.50.150">
    <property type="entry name" value="Vaccinia Virus protein VP39"/>
    <property type="match status" value="1"/>
</dbReference>
<dbReference type="NCBIfam" id="TIGR00172">
    <property type="entry name" value="maf"/>
    <property type="match status" value="1"/>
</dbReference>
<dbReference type="PANTHER" id="PTHR43213">
    <property type="entry name" value="BIFUNCTIONAL DTTP/UTP PYROPHOSPHATASE/METHYLTRANSFERASE PROTEIN-RELATED"/>
    <property type="match status" value="1"/>
</dbReference>
<sequence length="550" mass="59773">MVLCPVIGKLLHKHVVLASASPRRQEILSNAGLRFEVVPSRFKEKLCKASFPTPSAYAVETAKQKALEVARRMHQKDLRAPDVVIGADTIVTIGGLILEKPVDKQDAYRMLSRLNGKEHSVFTGVAIVHCSDRDGRLHTEVLDFYEETTVKFSELSEELLREYIDSGEPMEQPPVCPHAGPSRGAGHPQQRGAPPQAPGPRDADLNGAAEEKRPPFPTGLLELMEGFKASKALFTACKLNVFDVLRDQGPLKAVDIARKINASVCGTGRLLEACAALGLLHKTDAGYSNTEAADLHLVSDSAHSLHGLAVYNDSHVWDLFTHLDLAARDGAEQARGASGTKAERLFQSAETTLLFMRAMHGLSKLTARDVATAFDLSRFTSACDLGGCTGALAHELAREYPRLQVTVFDLPDVTEHARGFQPDGQRTEHVRFVPGDFFTDALPRAQLYVLSRVLHDWPDDRVHHLLSRISSCCEPGGGVLVAEAAAMEEEEAAAARRRGLQPLGALLLGAGRPRSARELGQLLQRHGFRDVRVAPAGDLLRVVLGSRAAP</sequence>
<dbReference type="GO" id="GO:0008171">
    <property type="term" value="F:O-methyltransferase activity"/>
    <property type="evidence" value="ECO:0007669"/>
    <property type="project" value="InterPro"/>
</dbReference>
<dbReference type="HAMAP" id="MF_00528">
    <property type="entry name" value="Maf"/>
    <property type="match status" value="1"/>
</dbReference>
<evidence type="ECO:0000256" key="5">
    <source>
        <dbReference type="ARBA" id="ARBA00022691"/>
    </source>
</evidence>
<feature type="region of interest" description="Disordered" evidence="7">
    <location>
        <begin position="167"/>
        <end position="214"/>
    </location>
</feature>
<feature type="domain" description="O-methyltransferase C-terminal" evidence="8">
    <location>
        <begin position="323"/>
        <end position="529"/>
    </location>
</feature>
<dbReference type="SUPFAM" id="SSF52972">
    <property type="entry name" value="ITPase-like"/>
    <property type="match status" value="1"/>
</dbReference>
<feature type="compositionally biased region" description="Basic and acidic residues" evidence="7">
    <location>
        <begin position="201"/>
        <end position="214"/>
    </location>
</feature>
<dbReference type="InterPro" id="IPR012967">
    <property type="entry name" value="COMT_dimerisation"/>
</dbReference>
<evidence type="ECO:0000256" key="1">
    <source>
        <dbReference type="ARBA" id="ARBA00001968"/>
    </source>
</evidence>
<keyword evidence="5" id="KW-0949">S-adenosyl-L-methionine</keyword>
<dbReference type="AlphaFoldDB" id="A0A9W3FJ79"/>
<dbReference type="FunFam" id="3.40.50.150:FF:000146">
    <property type="entry name" value="Acetylserotonin O-methyltransferase"/>
    <property type="match status" value="1"/>
</dbReference>
<dbReference type="CDD" id="cd00555">
    <property type="entry name" value="Maf"/>
    <property type="match status" value="1"/>
</dbReference>
<dbReference type="InterPro" id="IPR001077">
    <property type="entry name" value="COMT_C"/>
</dbReference>
<evidence type="ECO:0000256" key="7">
    <source>
        <dbReference type="SAM" id="MobiDB-lite"/>
    </source>
</evidence>
<feature type="domain" description="O-methyltransferase dimerisation" evidence="9">
    <location>
        <begin position="221"/>
        <end position="299"/>
    </location>
</feature>
<dbReference type="PANTHER" id="PTHR43213:SF5">
    <property type="entry name" value="BIFUNCTIONAL DTTP_UTP PYROPHOSPHATASE_METHYLTRANSFERASE PROTEIN-RELATED"/>
    <property type="match status" value="1"/>
</dbReference>
<dbReference type="GO" id="GO:0046983">
    <property type="term" value="F:protein dimerization activity"/>
    <property type="evidence" value="ECO:0007669"/>
    <property type="project" value="InterPro"/>
</dbReference>
<dbReference type="Gene3D" id="3.90.950.10">
    <property type="match status" value="1"/>
</dbReference>
<dbReference type="Pfam" id="PF02545">
    <property type="entry name" value="Maf"/>
    <property type="match status" value="1"/>
</dbReference>
<keyword evidence="3" id="KW-0489">Methyltransferase</keyword>
<evidence type="ECO:0000256" key="2">
    <source>
        <dbReference type="ARBA" id="ARBA00011738"/>
    </source>
</evidence>
<dbReference type="GO" id="GO:0032259">
    <property type="term" value="P:methylation"/>
    <property type="evidence" value="ECO:0007669"/>
    <property type="project" value="UniProtKB-KW"/>
</dbReference>
<evidence type="ECO:0000313" key="10">
    <source>
        <dbReference type="RefSeq" id="XP_045361267.1"/>
    </source>
</evidence>
<dbReference type="InterPro" id="IPR003697">
    <property type="entry name" value="Maf-like"/>
</dbReference>
<organism evidence="10">
    <name type="scientific">Camelus bactrianus</name>
    <name type="common">Bactrian camel</name>
    <dbReference type="NCBI Taxonomy" id="9837"/>
    <lineage>
        <taxon>Eukaryota</taxon>
        <taxon>Metazoa</taxon>
        <taxon>Chordata</taxon>
        <taxon>Craniata</taxon>
        <taxon>Vertebrata</taxon>
        <taxon>Euteleostomi</taxon>
        <taxon>Mammalia</taxon>
        <taxon>Eutheria</taxon>
        <taxon>Laurasiatheria</taxon>
        <taxon>Artiodactyla</taxon>
        <taxon>Tylopoda</taxon>
        <taxon>Camelidae</taxon>
        <taxon>Camelus</taxon>
    </lineage>
</organism>
<dbReference type="InterPro" id="IPR029001">
    <property type="entry name" value="ITPase-like_fam"/>
</dbReference>
<evidence type="ECO:0000256" key="4">
    <source>
        <dbReference type="ARBA" id="ARBA00022679"/>
    </source>
</evidence>
<feature type="compositionally biased region" description="Low complexity" evidence="7">
    <location>
        <begin position="184"/>
        <end position="194"/>
    </location>
</feature>
<reference evidence="10" key="1">
    <citation type="submission" date="2025-08" db="UniProtKB">
        <authorList>
            <consortium name="RefSeq"/>
        </authorList>
    </citation>
    <scope>IDENTIFICATION</scope>
</reference>